<evidence type="ECO:0000313" key="3">
    <source>
        <dbReference type="Proteomes" id="UP000765509"/>
    </source>
</evidence>
<protein>
    <recommendedName>
        <fullName evidence="4">DUF4939 domain-containing protein</fullName>
    </recommendedName>
</protein>
<dbReference type="Proteomes" id="UP000765509">
    <property type="component" value="Unassembled WGS sequence"/>
</dbReference>
<feature type="region of interest" description="Disordered" evidence="1">
    <location>
        <begin position="1"/>
        <end position="82"/>
    </location>
</feature>
<keyword evidence="3" id="KW-1185">Reference proteome</keyword>
<comment type="caution">
    <text evidence="2">The sequence shown here is derived from an EMBL/GenBank/DDBJ whole genome shotgun (WGS) entry which is preliminary data.</text>
</comment>
<evidence type="ECO:0000313" key="2">
    <source>
        <dbReference type="EMBL" id="MBW0464113.1"/>
    </source>
</evidence>
<organism evidence="2 3">
    <name type="scientific">Austropuccinia psidii MF-1</name>
    <dbReference type="NCBI Taxonomy" id="1389203"/>
    <lineage>
        <taxon>Eukaryota</taxon>
        <taxon>Fungi</taxon>
        <taxon>Dikarya</taxon>
        <taxon>Basidiomycota</taxon>
        <taxon>Pucciniomycotina</taxon>
        <taxon>Pucciniomycetes</taxon>
        <taxon>Pucciniales</taxon>
        <taxon>Sphaerophragmiaceae</taxon>
        <taxon>Austropuccinia</taxon>
    </lineage>
</organism>
<dbReference type="EMBL" id="AVOT02000701">
    <property type="protein sequence ID" value="MBW0464113.1"/>
    <property type="molecule type" value="Genomic_DNA"/>
</dbReference>
<accession>A0A9Q3BFF1</accession>
<dbReference type="AlphaFoldDB" id="A0A9Q3BFF1"/>
<reference evidence="2" key="1">
    <citation type="submission" date="2021-03" db="EMBL/GenBank/DDBJ databases">
        <title>Draft genome sequence of rust myrtle Austropuccinia psidii MF-1, a brazilian biotype.</title>
        <authorList>
            <person name="Quecine M.C."/>
            <person name="Pachon D.M.R."/>
            <person name="Bonatelli M.L."/>
            <person name="Correr F.H."/>
            <person name="Franceschini L.M."/>
            <person name="Leite T.F."/>
            <person name="Margarido G.R.A."/>
            <person name="Almeida C.A."/>
            <person name="Ferrarezi J.A."/>
            <person name="Labate C.A."/>
        </authorList>
    </citation>
    <scope>NUCLEOTIDE SEQUENCE</scope>
    <source>
        <strain evidence="2">MF-1</strain>
    </source>
</reference>
<sequence>MEGEEPSRKEVRGQRSSRSFSGVVGAFPGISKNLFKGPGEGGEEEEENSVEEKDYYGTEAVPAPVGASQGTGGPTIAQSNQPVPHQSEPFCLAIMQQITHIMANLQDSSSSESSRQTALKTPSIKAPDCFYGTQPFKLRSFIQSCQLMFHNEKVNFSKDRKKVLYFTSYLIGRAEIFTEPYLFNLTNKDPAYLPNNWALFESQLYTLFGDPNEVRKSEEELDGIRMKEGGHVLL</sequence>
<name>A0A9Q3BFF1_9BASI</name>
<evidence type="ECO:0000256" key="1">
    <source>
        <dbReference type="SAM" id="MobiDB-lite"/>
    </source>
</evidence>
<proteinExistence type="predicted"/>
<evidence type="ECO:0008006" key="4">
    <source>
        <dbReference type="Google" id="ProtNLM"/>
    </source>
</evidence>
<feature type="compositionally biased region" description="Basic and acidic residues" evidence="1">
    <location>
        <begin position="1"/>
        <end position="13"/>
    </location>
</feature>
<gene>
    <name evidence="2" type="ORF">O181_003828</name>
</gene>